<dbReference type="Pfam" id="PF04439">
    <property type="entry name" value="Adenyl_transf"/>
    <property type="match status" value="1"/>
</dbReference>
<accession>A0A3R9ECF9</accession>
<protein>
    <recommendedName>
        <fullName evidence="3">Nucleotidyltransferase domain-containing protein</fullName>
    </recommendedName>
</protein>
<reference evidence="2" key="1">
    <citation type="submission" date="2018-12" db="EMBL/GenBank/DDBJ databases">
        <title>Bacillus chawlae sp. nov., Bacillus glennii sp. nov., and Bacillus saganii sp. nov. Isolated from the Vehicle Assembly Building at Kennedy Space Center where the Viking Spacecraft were Assembled.</title>
        <authorList>
            <person name="Seuylemezian A."/>
            <person name="Vaishampayan P."/>
        </authorList>
    </citation>
    <scope>NUCLEOTIDE SEQUENCE [LARGE SCALE GENOMIC DNA]</scope>
    <source>
        <strain evidence="2">DSM 13966</strain>
    </source>
</reference>
<evidence type="ECO:0000313" key="2">
    <source>
        <dbReference type="Proteomes" id="UP000279911"/>
    </source>
</evidence>
<dbReference type="EMBL" id="RSFW01000006">
    <property type="protein sequence ID" value="RSD28748.1"/>
    <property type="molecule type" value="Genomic_DNA"/>
</dbReference>
<proteinExistence type="predicted"/>
<dbReference type="InterPro" id="IPR007530">
    <property type="entry name" value="Aminoglycoside_adenylylTfrase"/>
</dbReference>
<name>A0A3R9ECF9_9BACI</name>
<evidence type="ECO:0008006" key="3">
    <source>
        <dbReference type="Google" id="ProtNLM"/>
    </source>
</evidence>
<dbReference type="AlphaFoldDB" id="A0A3R9ECF9"/>
<dbReference type="Gene3D" id="3.30.460.10">
    <property type="entry name" value="Beta Polymerase, domain 2"/>
    <property type="match status" value="1"/>
</dbReference>
<dbReference type="Gene3D" id="1.20.120.330">
    <property type="entry name" value="Nucleotidyltransferases domain 2"/>
    <property type="match status" value="1"/>
</dbReference>
<dbReference type="SUPFAM" id="SSF81301">
    <property type="entry name" value="Nucleotidyltransferase"/>
    <property type="match status" value="1"/>
</dbReference>
<evidence type="ECO:0000313" key="1">
    <source>
        <dbReference type="EMBL" id="RSD28748.1"/>
    </source>
</evidence>
<gene>
    <name evidence="1" type="ORF">EJA10_04015</name>
</gene>
<dbReference type="RefSeq" id="WP_125478710.1">
    <property type="nucleotide sequence ID" value="NZ_RSFW01000006.1"/>
</dbReference>
<sequence>MYTAEERNAFFETTVERLKASNYIEGIIQLGSGVIGYKDELSDIDLMVAATKPETVEETRDFVRDTLVSEFHPLYIKEKQLRENVYLLIVFMENSLEFNISIVPRESLKVKSPLWKVITDKSGLVSERMNREDAKFQDRAVQYDVNEDAVFEFVYCALRMEKELRRNNLIYALKMLEMMRDVVLQVQALNEGKKLHQFKAYDTLNPKFIEAYLSTYPNKIDAMNLGESTKKLKELFIKTVKQSPIFTLNEDLNNLMRLAEHTEA</sequence>
<dbReference type="SUPFAM" id="SSF81631">
    <property type="entry name" value="PAP/OAS1 substrate-binding domain"/>
    <property type="match status" value="1"/>
</dbReference>
<dbReference type="InterPro" id="IPR043519">
    <property type="entry name" value="NT_sf"/>
</dbReference>
<dbReference type="OrthoDB" id="2821267at2"/>
<organism evidence="1 2">
    <name type="scientific">Mesobacillus subterraneus</name>
    <dbReference type="NCBI Taxonomy" id="285983"/>
    <lineage>
        <taxon>Bacteria</taxon>
        <taxon>Bacillati</taxon>
        <taxon>Bacillota</taxon>
        <taxon>Bacilli</taxon>
        <taxon>Bacillales</taxon>
        <taxon>Bacillaceae</taxon>
        <taxon>Mesobacillus</taxon>
    </lineage>
</organism>
<dbReference type="Proteomes" id="UP000279911">
    <property type="component" value="Unassembled WGS sequence"/>
</dbReference>
<comment type="caution">
    <text evidence="1">The sequence shown here is derived from an EMBL/GenBank/DDBJ whole genome shotgun (WGS) entry which is preliminary data.</text>
</comment>